<dbReference type="Pfam" id="PF04938">
    <property type="entry name" value="SIP1"/>
    <property type="match status" value="1"/>
</dbReference>
<sequence>MPDGKHSSNFDLEQKTILPIDDDYEFLEDAKEAIEYLRGVREEASGVKTSIEKREETETFSHTEKGTLSLSDEFRCILEYDISQKIRNIRSDPNYSERKDEIIEYINSLRSKVSDLTEVLETIDIVTKSNWDDIINSDQTPCVTFGKWNSSNWCTLLEYFSDKIKEHTEYSFLNTKVLNWILLSLISIHSLDSYNPNVSYSMQEIKRYLESTNFKDIRDSDYFRIESITIIIKYIFNQQ</sequence>
<dbReference type="AlphaFoldDB" id="A0AAV9Y158"/>
<dbReference type="EMBL" id="JAWDEY010000009">
    <property type="protein sequence ID" value="KAK6590089.1"/>
    <property type="molecule type" value="Genomic_DNA"/>
</dbReference>
<protein>
    <submittedName>
        <fullName evidence="1">Uncharacterized protein</fullName>
    </submittedName>
</protein>
<proteinExistence type="predicted"/>
<dbReference type="InterPro" id="IPR035426">
    <property type="entry name" value="Gemin2/Brr1"/>
</dbReference>
<dbReference type="Proteomes" id="UP001311799">
    <property type="component" value="Unassembled WGS sequence"/>
</dbReference>
<keyword evidence="2" id="KW-1185">Reference proteome</keyword>
<reference evidence="1 2" key="1">
    <citation type="submission" date="2023-10" db="EMBL/GenBank/DDBJ databases">
        <title>Comparative genomics analysis reveals potential genetic determinants of host preference in Cryptosporidium xiaoi.</title>
        <authorList>
            <person name="Xiao L."/>
            <person name="Li J."/>
        </authorList>
    </citation>
    <scope>NUCLEOTIDE SEQUENCE [LARGE SCALE GENOMIC DNA]</scope>
    <source>
        <strain evidence="1 2">52996</strain>
    </source>
</reference>
<evidence type="ECO:0000313" key="1">
    <source>
        <dbReference type="EMBL" id="KAK6590089.1"/>
    </source>
</evidence>
<organism evidence="1 2">
    <name type="scientific">Cryptosporidium xiaoi</name>
    <dbReference type="NCBI Taxonomy" id="659607"/>
    <lineage>
        <taxon>Eukaryota</taxon>
        <taxon>Sar</taxon>
        <taxon>Alveolata</taxon>
        <taxon>Apicomplexa</taxon>
        <taxon>Conoidasida</taxon>
        <taxon>Coccidia</taxon>
        <taxon>Eucoccidiorida</taxon>
        <taxon>Eimeriorina</taxon>
        <taxon>Cryptosporidiidae</taxon>
        <taxon>Cryptosporidium</taxon>
    </lineage>
</organism>
<name>A0AAV9Y158_9CRYT</name>
<accession>A0AAV9Y158</accession>
<evidence type="ECO:0000313" key="2">
    <source>
        <dbReference type="Proteomes" id="UP001311799"/>
    </source>
</evidence>
<dbReference type="GO" id="GO:0000387">
    <property type="term" value="P:spliceosomal snRNP assembly"/>
    <property type="evidence" value="ECO:0007669"/>
    <property type="project" value="InterPro"/>
</dbReference>
<gene>
    <name evidence="1" type="ORF">RS030_182750</name>
</gene>
<comment type="caution">
    <text evidence="1">The sequence shown here is derived from an EMBL/GenBank/DDBJ whole genome shotgun (WGS) entry which is preliminary data.</text>
</comment>